<proteinExistence type="predicted"/>
<gene>
    <name evidence="1" type="ORF">OVN521_LOCUS35120</name>
</gene>
<dbReference type="EMBL" id="CAJOBG010041058">
    <property type="protein sequence ID" value="CAF4405306.1"/>
    <property type="molecule type" value="Genomic_DNA"/>
</dbReference>
<accession>A0A820PIG2</accession>
<feature type="non-terminal residue" evidence="1">
    <location>
        <position position="66"/>
    </location>
</feature>
<dbReference type="AlphaFoldDB" id="A0A820PIG2"/>
<dbReference type="Proteomes" id="UP000663866">
    <property type="component" value="Unassembled WGS sequence"/>
</dbReference>
<feature type="non-terminal residue" evidence="1">
    <location>
        <position position="1"/>
    </location>
</feature>
<comment type="caution">
    <text evidence="1">The sequence shown here is derived from an EMBL/GenBank/DDBJ whole genome shotgun (WGS) entry which is preliminary data.</text>
</comment>
<protein>
    <submittedName>
        <fullName evidence="1">Uncharacterized protein</fullName>
    </submittedName>
</protein>
<sequence length="66" mass="7630">MLFSKRLYRGKSKGLFEIAVELKCNPSPKSKLNELHQLLAHHPAFQNISRLERLAQKYGAYVLFCP</sequence>
<evidence type="ECO:0000313" key="1">
    <source>
        <dbReference type="EMBL" id="CAF4405306.1"/>
    </source>
</evidence>
<keyword evidence="2" id="KW-1185">Reference proteome</keyword>
<evidence type="ECO:0000313" key="2">
    <source>
        <dbReference type="Proteomes" id="UP000663866"/>
    </source>
</evidence>
<reference evidence="1" key="1">
    <citation type="submission" date="2021-02" db="EMBL/GenBank/DDBJ databases">
        <authorList>
            <person name="Nowell W R."/>
        </authorList>
    </citation>
    <scope>NUCLEOTIDE SEQUENCE</scope>
</reference>
<organism evidence="1 2">
    <name type="scientific">Rotaria magnacalcarata</name>
    <dbReference type="NCBI Taxonomy" id="392030"/>
    <lineage>
        <taxon>Eukaryota</taxon>
        <taxon>Metazoa</taxon>
        <taxon>Spiralia</taxon>
        <taxon>Gnathifera</taxon>
        <taxon>Rotifera</taxon>
        <taxon>Eurotatoria</taxon>
        <taxon>Bdelloidea</taxon>
        <taxon>Philodinida</taxon>
        <taxon>Philodinidae</taxon>
        <taxon>Rotaria</taxon>
    </lineage>
</organism>
<name>A0A820PIG2_9BILA</name>